<dbReference type="EMBL" id="SUME01000005">
    <property type="protein sequence ID" value="TJZ59930.1"/>
    <property type="molecule type" value="Genomic_DNA"/>
</dbReference>
<dbReference type="RefSeq" id="WP_136901871.1">
    <property type="nucleotide sequence ID" value="NZ_SUME01000005.1"/>
</dbReference>
<keyword evidence="2" id="KW-0238">DNA-binding</keyword>
<sequence length="246" mass="28146">MSSKFISISEEIIKRIKDGDLIPGDKVPSENDLIKTFNVSNTTARKSLLNLETLGWVRRIKGKGTFVLNRTGEHKIVRTLGSIESTRKGFNESLSQEGFEPKNIVIEKTILQEGISTMIQHKQLTLEGPVLKIHILRYADDEILKDETRYISLTQCPKIERVSPEISFFKMYEQTYNLKIKNIEQTLKTVIFDENTPENYFENEAPIAIFILDSAVIADDGNIIEIEHSFYSGDKYQFGIIAHPNY</sequence>
<keyword evidence="1" id="KW-0805">Transcription regulation</keyword>
<dbReference type="Gene3D" id="3.40.1410.10">
    <property type="entry name" value="Chorismate lyase-like"/>
    <property type="match status" value="1"/>
</dbReference>
<dbReference type="InterPro" id="IPR028978">
    <property type="entry name" value="Chorismate_lyase_/UTRA_dom_sf"/>
</dbReference>
<dbReference type="InterPro" id="IPR011663">
    <property type="entry name" value="UTRA"/>
</dbReference>
<dbReference type="OrthoDB" id="9815017at2"/>
<dbReference type="GO" id="GO:0003700">
    <property type="term" value="F:DNA-binding transcription factor activity"/>
    <property type="evidence" value="ECO:0007669"/>
    <property type="project" value="InterPro"/>
</dbReference>
<dbReference type="SMART" id="SM00345">
    <property type="entry name" value="HTH_GNTR"/>
    <property type="match status" value="1"/>
</dbReference>
<dbReference type="InterPro" id="IPR036390">
    <property type="entry name" value="WH_DNA-bd_sf"/>
</dbReference>
<dbReference type="InterPro" id="IPR036388">
    <property type="entry name" value="WH-like_DNA-bd_sf"/>
</dbReference>
<reference evidence="5 6" key="1">
    <citation type="submission" date="2019-04" db="EMBL/GenBank/DDBJ databases">
        <title>Sphingobacterium olei sp. nov., isolated from oil-contaminated soil.</title>
        <authorList>
            <person name="Liu B."/>
        </authorList>
    </citation>
    <scope>NUCLEOTIDE SEQUENCE [LARGE SCALE GENOMIC DNA]</scope>
    <source>
        <strain evidence="5 6">HAL-9</strain>
    </source>
</reference>
<dbReference type="GO" id="GO:0045892">
    <property type="term" value="P:negative regulation of DNA-templated transcription"/>
    <property type="evidence" value="ECO:0007669"/>
    <property type="project" value="TreeGrafter"/>
</dbReference>
<evidence type="ECO:0000256" key="3">
    <source>
        <dbReference type="ARBA" id="ARBA00023163"/>
    </source>
</evidence>
<feature type="domain" description="HTH gntR-type" evidence="4">
    <location>
        <begin position="2"/>
        <end position="70"/>
    </location>
</feature>
<dbReference type="SUPFAM" id="SSF64288">
    <property type="entry name" value="Chorismate lyase-like"/>
    <property type="match status" value="1"/>
</dbReference>
<gene>
    <name evidence="5" type="ORF">FAZ15_13650</name>
</gene>
<dbReference type="PANTHER" id="PTHR44846">
    <property type="entry name" value="MANNOSYL-D-GLYCERATE TRANSPORT/METABOLISM SYSTEM REPRESSOR MNGR-RELATED"/>
    <property type="match status" value="1"/>
</dbReference>
<dbReference type="AlphaFoldDB" id="A0A4U0NYY8"/>
<dbReference type="InterPro" id="IPR000524">
    <property type="entry name" value="Tscrpt_reg_HTH_GntR"/>
</dbReference>
<dbReference type="Pfam" id="PF07702">
    <property type="entry name" value="UTRA"/>
    <property type="match status" value="1"/>
</dbReference>
<accession>A0A4U0NYY8</accession>
<evidence type="ECO:0000259" key="4">
    <source>
        <dbReference type="PROSITE" id="PS50949"/>
    </source>
</evidence>
<protein>
    <submittedName>
        <fullName evidence="5">GntR family transcriptional regulator</fullName>
    </submittedName>
</protein>
<evidence type="ECO:0000313" key="5">
    <source>
        <dbReference type="EMBL" id="TJZ59930.1"/>
    </source>
</evidence>
<comment type="caution">
    <text evidence="5">The sequence shown here is derived from an EMBL/GenBank/DDBJ whole genome shotgun (WGS) entry which is preliminary data.</text>
</comment>
<dbReference type="Pfam" id="PF00392">
    <property type="entry name" value="GntR"/>
    <property type="match status" value="1"/>
</dbReference>
<organism evidence="5 6">
    <name type="scientific">Sphingobacterium olei</name>
    <dbReference type="NCBI Taxonomy" id="2571155"/>
    <lineage>
        <taxon>Bacteria</taxon>
        <taxon>Pseudomonadati</taxon>
        <taxon>Bacteroidota</taxon>
        <taxon>Sphingobacteriia</taxon>
        <taxon>Sphingobacteriales</taxon>
        <taxon>Sphingobacteriaceae</taxon>
        <taxon>Sphingobacterium</taxon>
    </lineage>
</organism>
<name>A0A4U0NYY8_9SPHI</name>
<proteinExistence type="predicted"/>
<evidence type="ECO:0000256" key="2">
    <source>
        <dbReference type="ARBA" id="ARBA00023125"/>
    </source>
</evidence>
<keyword evidence="3" id="KW-0804">Transcription</keyword>
<dbReference type="Proteomes" id="UP000306808">
    <property type="component" value="Unassembled WGS sequence"/>
</dbReference>
<dbReference type="CDD" id="cd07377">
    <property type="entry name" value="WHTH_GntR"/>
    <property type="match status" value="1"/>
</dbReference>
<dbReference type="InterPro" id="IPR050679">
    <property type="entry name" value="Bact_HTH_transcr_reg"/>
</dbReference>
<evidence type="ECO:0000313" key="6">
    <source>
        <dbReference type="Proteomes" id="UP000306808"/>
    </source>
</evidence>
<dbReference type="PROSITE" id="PS50949">
    <property type="entry name" value="HTH_GNTR"/>
    <property type="match status" value="1"/>
</dbReference>
<dbReference type="SMART" id="SM00866">
    <property type="entry name" value="UTRA"/>
    <property type="match status" value="1"/>
</dbReference>
<dbReference type="Gene3D" id="1.10.10.10">
    <property type="entry name" value="Winged helix-like DNA-binding domain superfamily/Winged helix DNA-binding domain"/>
    <property type="match status" value="1"/>
</dbReference>
<dbReference type="PANTHER" id="PTHR44846:SF1">
    <property type="entry name" value="MANNOSYL-D-GLYCERATE TRANSPORT_METABOLISM SYSTEM REPRESSOR MNGR-RELATED"/>
    <property type="match status" value="1"/>
</dbReference>
<dbReference type="GO" id="GO:0003677">
    <property type="term" value="F:DNA binding"/>
    <property type="evidence" value="ECO:0007669"/>
    <property type="project" value="UniProtKB-KW"/>
</dbReference>
<keyword evidence="6" id="KW-1185">Reference proteome</keyword>
<evidence type="ECO:0000256" key="1">
    <source>
        <dbReference type="ARBA" id="ARBA00023015"/>
    </source>
</evidence>
<dbReference type="SUPFAM" id="SSF46785">
    <property type="entry name" value="Winged helix' DNA-binding domain"/>
    <property type="match status" value="1"/>
</dbReference>